<dbReference type="InterPro" id="IPR008966">
    <property type="entry name" value="Adhesion_dom_sf"/>
</dbReference>
<sequence length="294" mass="31451">MFIIHKKYRLLLAASSVLIGVFTSNDSHAESCHFGTGFTEQKISVSSDSFLVHREMNVGAVIGTYSVNTIGIKNYSCDGSEKMEWEFMGYPLTGGSRSDDIHDAGISGIGLRMNAQAGETKVEFVKTKPKTGSGVIVSGVITARLGGTAVYSFSLNKISFITPGCSLGKKNIFVPMGKIGNTQFSGINSTAGERHFDIDLTCNTDAPIELVLNSIAPSRVDDVLGLDQDSNSAGGIGLQVLYQDRPLIFNSPVKLGTSVDGIYSIPFKARYIQTENRITAGKVSATATLNIVYP</sequence>
<dbReference type="SUPFAM" id="SSF49401">
    <property type="entry name" value="Bacterial adhesins"/>
    <property type="match status" value="1"/>
</dbReference>
<name>A0ABS0U3T8_9GAMM</name>
<keyword evidence="8" id="KW-1185">Reference proteome</keyword>
<dbReference type="InterPro" id="IPR036937">
    <property type="entry name" value="Adhesion_dom_fimbrial_sf"/>
</dbReference>
<evidence type="ECO:0000256" key="1">
    <source>
        <dbReference type="ARBA" id="ARBA00004561"/>
    </source>
</evidence>
<gene>
    <name evidence="7" type="ORF">H8A87_01280</name>
</gene>
<feature type="chain" id="PRO_5046504702" evidence="5">
    <location>
        <begin position="30"/>
        <end position="294"/>
    </location>
</feature>
<evidence type="ECO:0000256" key="2">
    <source>
        <dbReference type="ARBA" id="ARBA00006671"/>
    </source>
</evidence>
<keyword evidence="3 5" id="KW-0732">Signal</keyword>
<comment type="caution">
    <text evidence="7">The sequence shown here is derived from an EMBL/GenBank/DDBJ whole genome shotgun (WGS) entry which is preliminary data.</text>
</comment>
<evidence type="ECO:0000313" key="8">
    <source>
        <dbReference type="Proteomes" id="UP000696184"/>
    </source>
</evidence>
<dbReference type="Gene3D" id="2.60.40.3310">
    <property type="match status" value="2"/>
</dbReference>
<dbReference type="EMBL" id="JACOII010000010">
    <property type="protein sequence ID" value="MBI6547410.1"/>
    <property type="molecule type" value="Genomic_DNA"/>
</dbReference>
<feature type="domain" description="Fimbrial-type adhesion" evidence="6">
    <location>
        <begin position="165"/>
        <end position="293"/>
    </location>
</feature>
<dbReference type="InterPro" id="IPR050263">
    <property type="entry name" value="Bact_Fimbrial_Adh_Pro"/>
</dbReference>
<dbReference type="PANTHER" id="PTHR33420">
    <property type="entry name" value="FIMBRIAL SUBUNIT ELFA-RELATED"/>
    <property type="match status" value="1"/>
</dbReference>
<comment type="similarity">
    <text evidence="2">Belongs to the fimbrial protein family.</text>
</comment>
<comment type="subcellular location">
    <subcellularLocation>
        <location evidence="1">Fimbrium</location>
    </subcellularLocation>
</comment>
<organism evidence="7 8">
    <name type="scientific">Xenorhabdus lircayensis</name>
    <dbReference type="NCBI Taxonomy" id="2763499"/>
    <lineage>
        <taxon>Bacteria</taxon>
        <taxon>Pseudomonadati</taxon>
        <taxon>Pseudomonadota</taxon>
        <taxon>Gammaproteobacteria</taxon>
        <taxon>Enterobacterales</taxon>
        <taxon>Morganellaceae</taxon>
        <taxon>Xenorhabdus</taxon>
    </lineage>
</organism>
<feature type="signal peptide" evidence="5">
    <location>
        <begin position="1"/>
        <end position="29"/>
    </location>
</feature>
<dbReference type="InterPro" id="IPR000259">
    <property type="entry name" value="Adhesion_dom_fimbrial"/>
</dbReference>
<dbReference type="RefSeq" id="WP_198688217.1">
    <property type="nucleotide sequence ID" value="NZ_CAWPUD010000002.1"/>
</dbReference>
<protein>
    <submittedName>
        <fullName evidence="7">Type 1 fimbrial protein</fullName>
    </submittedName>
</protein>
<keyword evidence="4" id="KW-0281">Fimbrium</keyword>
<evidence type="ECO:0000256" key="5">
    <source>
        <dbReference type="SAM" id="SignalP"/>
    </source>
</evidence>
<dbReference type="Proteomes" id="UP000696184">
    <property type="component" value="Unassembled WGS sequence"/>
</dbReference>
<evidence type="ECO:0000259" key="6">
    <source>
        <dbReference type="Pfam" id="PF00419"/>
    </source>
</evidence>
<evidence type="ECO:0000313" key="7">
    <source>
        <dbReference type="EMBL" id="MBI6547410.1"/>
    </source>
</evidence>
<reference evidence="7 8" key="1">
    <citation type="submission" date="2020-08" db="EMBL/GenBank/DDBJ databases">
        <title>Description of Xenorhabdus lircayensis sp. nov., the symbiotic bacterium associated with the entomopathogenic nematode Steirnernema unicornum.</title>
        <authorList>
            <person name="Castaneda-Alvarez C."/>
            <person name="Prodan S."/>
            <person name="Zamorano A."/>
            <person name="San-Blas E."/>
            <person name="Aballay E."/>
        </authorList>
    </citation>
    <scope>NUCLEOTIDE SEQUENCE [LARGE SCALE GENOMIC DNA]</scope>
    <source>
        <strain evidence="7 8">VLS</strain>
    </source>
</reference>
<dbReference type="Gene3D" id="2.60.40.1090">
    <property type="entry name" value="Fimbrial-type adhesion domain"/>
    <property type="match status" value="1"/>
</dbReference>
<accession>A0ABS0U3T8</accession>
<proteinExistence type="inferred from homology"/>
<dbReference type="PANTHER" id="PTHR33420:SF3">
    <property type="entry name" value="FIMBRIAL SUBUNIT ELFA"/>
    <property type="match status" value="1"/>
</dbReference>
<dbReference type="Pfam" id="PF00419">
    <property type="entry name" value="Fimbrial"/>
    <property type="match status" value="1"/>
</dbReference>
<evidence type="ECO:0000256" key="4">
    <source>
        <dbReference type="ARBA" id="ARBA00023263"/>
    </source>
</evidence>
<evidence type="ECO:0000256" key="3">
    <source>
        <dbReference type="ARBA" id="ARBA00022729"/>
    </source>
</evidence>